<organism evidence="2 3">
    <name type="scientific">Actinacidiphila guanduensis</name>
    <dbReference type="NCBI Taxonomy" id="310781"/>
    <lineage>
        <taxon>Bacteria</taxon>
        <taxon>Bacillati</taxon>
        <taxon>Actinomycetota</taxon>
        <taxon>Actinomycetes</taxon>
        <taxon>Kitasatosporales</taxon>
        <taxon>Streptomycetaceae</taxon>
        <taxon>Actinacidiphila</taxon>
    </lineage>
</organism>
<gene>
    <name evidence="2" type="ORF">SAMN05216259_111227</name>
</gene>
<evidence type="ECO:0000256" key="1">
    <source>
        <dbReference type="SAM" id="Phobius"/>
    </source>
</evidence>
<keyword evidence="1" id="KW-1133">Transmembrane helix</keyword>
<evidence type="ECO:0000313" key="2">
    <source>
        <dbReference type="EMBL" id="SDO68127.1"/>
    </source>
</evidence>
<accession>A0A1H0LIR6</accession>
<dbReference type="STRING" id="310781.SAMN05216259_111227"/>
<dbReference type="AlphaFoldDB" id="A0A1H0LIR6"/>
<keyword evidence="1" id="KW-0472">Membrane</keyword>
<protein>
    <submittedName>
        <fullName evidence="2">Uncharacterized protein</fullName>
    </submittedName>
</protein>
<feature type="transmembrane region" description="Helical" evidence="1">
    <location>
        <begin position="53"/>
        <end position="76"/>
    </location>
</feature>
<proteinExistence type="predicted"/>
<keyword evidence="3" id="KW-1185">Reference proteome</keyword>
<name>A0A1H0LIR6_9ACTN</name>
<feature type="transmembrane region" description="Helical" evidence="1">
    <location>
        <begin position="20"/>
        <end position="41"/>
    </location>
</feature>
<reference evidence="2 3" key="1">
    <citation type="submission" date="2016-10" db="EMBL/GenBank/DDBJ databases">
        <authorList>
            <person name="de Groot N.N."/>
        </authorList>
    </citation>
    <scope>NUCLEOTIDE SEQUENCE [LARGE SCALE GENOMIC DNA]</scope>
    <source>
        <strain evidence="2 3">CGMCC 4.2022</strain>
    </source>
</reference>
<feature type="transmembrane region" description="Helical" evidence="1">
    <location>
        <begin position="204"/>
        <end position="229"/>
    </location>
</feature>
<dbReference type="RefSeq" id="WP_093786725.1">
    <property type="nucleotide sequence ID" value="NZ_FNIE01000011.1"/>
</dbReference>
<feature type="transmembrane region" description="Helical" evidence="1">
    <location>
        <begin position="88"/>
        <end position="111"/>
    </location>
</feature>
<dbReference type="OrthoDB" id="3209791at2"/>
<feature type="transmembrane region" description="Helical" evidence="1">
    <location>
        <begin position="168"/>
        <end position="192"/>
    </location>
</feature>
<feature type="transmembrane region" description="Helical" evidence="1">
    <location>
        <begin position="139"/>
        <end position="161"/>
    </location>
</feature>
<keyword evidence="1" id="KW-0812">Transmembrane</keyword>
<dbReference type="Proteomes" id="UP000199341">
    <property type="component" value="Unassembled WGS sequence"/>
</dbReference>
<sequence length="234" mass="24705">MRTGPTPVGTVVRYLLQDRVTYLAMPWGWAAFAFALDVVVLELTPAGHANHRWVGGLAAVFLVVFAAGVQSVARALPLALALGVSRRTYFLGVTALALALAVCFGLVVAAGQAVERATGGWGIRMAYFRIPYLLDGPWYLSWLTAATAFVLMFVYGMWYGLVFRRAGFLGTAVFGAAQLGVLAVAAVAATWAHGWRDIGRFLTALTAAGVTGVLAAAVAVLLAGAFATIRRLTV</sequence>
<dbReference type="EMBL" id="FNIE01000011">
    <property type="protein sequence ID" value="SDO68127.1"/>
    <property type="molecule type" value="Genomic_DNA"/>
</dbReference>
<evidence type="ECO:0000313" key="3">
    <source>
        <dbReference type="Proteomes" id="UP000199341"/>
    </source>
</evidence>